<evidence type="ECO:0000256" key="10">
    <source>
        <dbReference type="PIRNR" id="PIRNR015601"/>
    </source>
</evidence>
<evidence type="ECO:0000256" key="7">
    <source>
        <dbReference type="ARBA" id="ARBA00022691"/>
    </source>
</evidence>
<comment type="similarity">
    <text evidence="2 10">Belongs to the RNA methyltransferase RsmE family.</text>
</comment>
<dbReference type="STRING" id="34059.A9308_06240"/>
<keyword evidence="3 10" id="KW-0963">Cytoplasm</keyword>
<dbReference type="GO" id="GO:0005737">
    <property type="term" value="C:cytoplasm"/>
    <property type="evidence" value="ECO:0007669"/>
    <property type="project" value="UniProtKB-SubCell"/>
</dbReference>
<dbReference type="GO" id="GO:0070042">
    <property type="term" value="F:rRNA (uridine-N3-)-methyltransferase activity"/>
    <property type="evidence" value="ECO:0007669"/>
    <property type="project" value="TreeGrafter"/>
</dbReference>
<organism evidence="12 13">
    <name type="scientific">Faucicola atlantae</name>
    <dbReference type="NCBI Taxonomy" id="34059"/>
    <lineage>
        <taxon>Bacteria</taxon>
        <taxon>Pseudomonadati</taxon>
        <taxon>Pseudomonadota</taxon>
        <taxon>Gammaproteobacteria</taxon>
        <taxon>Moraxellales</taxon>
        <taxon>Moraxellaceae</taxon>
        <taxon>Faucicola</taxon>
    </lineage>
</organism>
<dbReference type="AlphaFoldDB" id="A0A1B8QCA6"/>
<dbReference type="GO" id="GO:0070475">
    <property type="term" value="P:rRNA base methylation"/>
    <property type="evidence" value="ECO:0007669"/>
    <property type="project" value="TreeGrafter"/>
</dbReference>
<comment type="subcellular location">
    <subcellularLocation>
        <location evidence="1 10">Cytoplasm</location>
    </subcellularLocation>
</comment>
<dbReference type="OrthoDB" id="9815641at2"/>
<dbReference type="SUPFAM" id="SSF75217">
    <property type="entry name" value="alpha/beta knot"/>
    <property type="match status" value="1"/>
</dbReference>
<reference evidence="12 13" key="1">
    <citation type="submission" date="2016-06" db="EMBL/GenBank/DDBJ databases">
        <title>Draft genome of Moraxella atlantae CCUG 66109.</title>
        <authorList>
            <person name="Salva-Serra F."/>
            <person name="Engstrom-Jakobsson H."/>
            <person name="Thorell K."/>
            <person name="Gonzales-Siles L."/>
            <person name="Karlsson R."/>
            <person name="Boulund F."/>
            <person name="Engstrand L."/>
            <person name="Kristiansson E."/>
            <person name="Moore E."/>
        </authorList>
    </citation>
    <scope>NUCLEOTIDE SEQUENCE [LARGE SCALE GENOMIC DNA]</scope>
    <source>
        <strain evidence="12 13">CCUG 66109</strain>
    </source>
</reference>
<protein>
    <recommendedName>
        <fullName evidence="10">Ribosomal RNA small subunit methyltransferase E</fullName>
        <ecNumber evidence="10">2.1.1.193</ecNumber>
    </recommendedName>
</protein>
<dbReference type="InterPro" id="IPR029028">
    <property type="entry name" value="Alpha/beta_knot_MTases"/>
</dbReference>
<comment type="function">
    <text evidence="8 10">Specifically methylates the N3 position of the uracil ring of uridine 1498 (m3U1498) in 16S rRNA. Acts on the fully assembled 30S ribosomal subunit.</text>
</comment>
<dbReference type="PANTHER" id="PTHR30027:SF3">
    <property type="entry name" value="16S RRNA (URACIL(1498)-N(3))-METHYLTRANSFERASE"/>
    <property type="match status" value="1"/>
</dbReference>
<keyword evidence="7 10" id="KW-0949">S-adenosyl-L-methionine</keyword>
<dbReference type="Pfam" id="PF04452">
    <property type="entry name" value="Methyltrans_RNA"/>
    <property type="match status" value="1"/>
</dbReference>
<dbReference type="NCBIfam" id="TIGR00046">
    <property type="entry name" value="RsmE family RNA methyltransferase"/>
    <property type="match status" value="1"/>
</dbReference>
<comment type="catalytic activity">
    <reaction evidence="9 10">
        <text>uridine(1498) in 16S rRNA + S-adenosyl-L-methionine = N(3)-methyluridine(1498) in 16S rRNA + S-adenosyl-L-homocysteine + H(+)</text>
        <dbReference type="Rhea" id="RHEA:42920"/>
        <dbReference type="Rhea" id="RHEA-COMP:10283"/>
        <dbReference type="Rhea" id="RHEA-COMP:10284"/>
        <dbReference type="ChEBI" id="CHEBI:15378"/>
        <dbReference type="ChEBI" id="CHEBI:57856"/>
        <dbReference type="ChEBI" id="CHEBI:59789"/>
        <dbReference type="ChEBI" id="CHEBI:65315"/>
        <dbReference type="ChEBI" id="CHEBI:74502"/>
        <dbReference type="EC" id="2.1.1.193"/>
    </reaction>
</comment>
<dbReference type="RefSeq" id="WP_067236477.1">
    <property type="nucleotide sequence ID" value="NZ_LZMZ01000017.1"/>
</dbReference>
<dbReference type="Proteomes" id="UP000092508">
    <property type="component" value="Unassembled WGS sequence"/>
</dbReference>
<feature type="domain" description="Ribosomal RNA small subunit methyltransferase E methyltransferase" evidence="11">
    <location>
        <begin position="72"/>
        <end position="231"/>
    </location>
</feature>
<keyword evidence="5 10" id="KW-0489">Methyltransferase</keyword>
<evidence type="ECO:0000256" key="8">
    <source>
        <dbReference type="ARBA" id="ARBA00025699"/>
    </source>
</evidence>
<gene>
    <name evidence="12" type="ORF">A9308_06240</name>
</gene>
<evidence type="ECO:0000259" key="11">
    <source>
        <dbReference type="Pfam" id="PF04452"/>
    </source>
</evidence>
<dbReference type="EMBL" id="LZMZ01000017">
    <property type="protein sequence ID" value="OBX78381.1"/>
    <property type="molecule type" value="Genomic_DNA"/>
</dbReference>
<dbReference type="NCBIfam" id="NF008700">
    <property type="entry name" value="PRK11713.5-4"/>
    <property type="match status" value="1"/>
</dbReference>
<evidence type="ECO:0000256" key="5">
    <source>
        <dbReference type="ARBA" id="ARBA00022603"/>
    </source>
</evidence>
<proteinExistence type="inferred from homology"/>
<sequence>MNLILLPADCADTVTLTDRALVQHLGSVLRAAVGQTLKVGKLGGRIGHARIAALTADAVTLTDIACLTAPPPKLNLTVVLALPRPKVLRRLVLDMTAMGVQTLYLVNSYRSEKSYWQSPLVCQIDDYVREGMQQACDTAPMVVHLRTRLKPFVEDELPALLAGKQGLIAHPYAAATLHEQLPTAEPMILAIGAEGGWIDYEVALFAAQGFMPVSLGTRILRTENAVSVLCGQFLLHSHLSAAGLMAQNHR</sequence>
<dbReference type="InterPro" id="IPR006700">
    <property type="entry name" value="RsmE"/>
</dbReference>
<evidence type="ECO:0000256" key="3">
    <source>
        <dbReference type="ARBA" id="ARBA00022490"/>
    </source>
</evidence>
<keyword evidence="4 10" id="KW-0698">rRNA processing</keyword>
<comment type="caution">
    <text evidence="12">The sequence shown here is derived from an EMBL/GenBank/DDBJ whole genome shotgun (WGS) entry which is preliminary data.</text>
</comment>
<evidence type="ECO:0000256" key="2">
    <source>
        <dbReference type="ARBA" id="ARBA00005528"/>
    </source>
</evidence>
<dbReference type="Gene3D" id="3.40.1280.10">
    <property type="match status" value="1"/>
</dbReference>
<dbReference type="PIRSF" id="PIRSF015601">
    <property type="entry name" value="MTase_slr0722"/>
    <property type="match status" value="1"/>
</dbReference>
<evidence type="ECO:0000256" key="4">
    <source>
        <dbReference type="ARBA" id="ARBA00022552"/>
    </source>
</evidence>
<dbReference type="InterPro" id="IPR046886">
    <property type="entry name" value="RsmE_MTase_dom"/>
</dbReference>
<evidence type="ECO:0000313" key="12">
    <source>
        <dbReference type="EMBL" id="OBX78381.1"/>
    </source>
</evidence>
<keyword evidence="6 10" id="KW-0808">Transferase</keyword>
<dbReference type="CDD" id="cd18084">
    <property type="entry name" value="RsmE-like"/>
    <property type="match status" value="1"/>
</dbReference>
<dbReference type="EC" id="2.1.1.193" evidence="10"/>
<dbReference type="InterPro" id="IPR029026">
    <property type="entry name" value="tRNA_m1G_MTases_N"/>
</dbReference>
<evidence type="ECO:0000313" key="13">
    <source>
        <dbReference type="Proteomes" id="UP000092508"/>
    </source>
</evidence>
<evidence type="ECO:0000256" key="1">
    <source>
        <dbReference type="ARBA" id="ARBA00004496"/>
    </source>
</evidence>
<evidence type="ECO:0000256" key="6">
    <source>
        <dbReference type="ARBA" id="ARBA00022679"/>
    </source>
</evidence>
<name>A0A1B8QCA6_9GAMM</name>
<dbReference type="PANTHER" id="PTHR30027">
    <property type="entry name" value="RIBOSOMAL RNA SMALL SUBUNIT METHYLTRANSFERASE E"/>
    <property type="match status" value="1"/>
</dbReference>
<evidence type="ECO:0000256" key="9">
    <source>
        <dbReference type="ARBA" id="ARBA00047944"/>
    </source>
</evidence>
<accession>A0A1B8QCA6</accession>